<proteinExistence type="predicted"/>
<sequence length="140" mass="15319">ESTVVQGARLLAQHNIKRLPVVDDDGRLLGVVARQDLLSVFLRKDNAIQAEIVHDVFEHGLGITVNPTTAVIDVHDGVVRLRGELETRSLTRAAEALVRRVDGVVDVHNELSFVRDDTHPEPPDVPMVGSIRIPQGGHHA</sequence>
<dbReference type="PROSITE" id="PS50914">
    <property type="entry name" value="BON"/>
    <property type="match status" value="1"/>
</dbReference>
<organism evidence="5 6">
    <name type="scientific">Kibdelosporangium lantanae</name>
    <dbReference type="NCBI Taxonomy" id="1497396"/>
    <lineage>
        <taxon>Bacteria</taxon>
        <taxon>Bacillati</taxon>
        <taxon>Actinomycetota</taxon>
        <taxon>Actinomycetes</taxon>
        <taxon>Pseudonocardiales</taxon>
        <taxon>Pseudonocardiaceae</taxon>
        <taxon>Kibdelosporangium</taxon>
    </lineage>
</organism>
<dbReference type="Pfam" id="PF00571">
    <property type="entry name" value="CBS"/>
    <property type="match status" value="1"/>
</dbReference>
<keyword evidence="1" id="KW-0129">CBS domain</keyword>
<dbReference type="SMART" id="SM00116">
    <property type="entry name" value="CBS"/>
    <property type="match status" value="1"/>
</dbReference>
<feature type="domain" description="BON" evidence="3">
    <location>
        <begin position="45"/>
        <end position="115"/>
    </location>
</feature>
<protein>
    <submittedName>
        <fullName evidence="5">CBS domain-containing protein</fullName>
    </submittedName>
</protein>
<reference evidence="6" key="1">
    <citation type="journal article" date="2019" name="Int. J. Syst. Evol. Microbiol.">
        <title>The Global Catalogue of Microorganisms (GCM) 10K type strain sequencing project: providing services to taxonomists for standard genome sequencing and annotation.</title>
        <authorList>
            <consortium name="The Broad Institute Genomics Platform"/>
            <consortium name="The Broad Institute Genome Sequencing Center for Infectious Disease"/>
            <person name="Wu L."/>
            <person name="Ma J."/>
        </authorList>
    </citation>
    <scope>NUCLEOTIDE SEQUENCE [LARGE SCALE GENOMIC DNA]</scope>
    <source>
        <strain evidence="6">JCM 31486</strain>
    </source>
</reference>
<feature type="domain" description="CBS" evidence="4">
    <location>
        <begin position="1"/>
        <end position="48"/>
    </location>
</feature>
<dbReference type="EMBL" id="JBHTIS010004230">
    <property type="protein sequence ID" value="MFD1052213.1"/>
    <property type="molecule type" value="Genomic_DNA"/>
</dbReference>
<dbReference type="Proteomes" id="UP001597045">
    <property type="component" value="Unassembled WGS sequence"/>
</dbReference>
<dbReference type="InterPro" id="IPR000644">
    <property type="entry name" value="CBS_dom"/>
</dbReference>
<evidence type="ECO:0000313" key="6">
    <source>
        <dbReference type="Proteomes" id="UP001597045"/>
    </source>
</evidence>
<dbReference type="InterPro" id="IPR046342">
    <property type="entry name" value="CBS_dom_sf"/>
</dbReference>
<evidence type="ECO:0000259" key="3">
    <source>
        <dbReference type="PROSITE" id="PS50914"/>
    </source>
</evidence>
<accession>A0ABW3MQ07</accession>
<keyword evidence="6" id="KW-1185">Reference proteome</keyword>
<name>A0ABW3MQ07_9PSEU</name>
<dbReference type="InterPro" id="IPR007055">
    <property type="entry name" value="BON_dom"/>
</dbReference>
<gene>
    <name evidence="5" type="ORF">ACFQ1S_44880</name>
</gene>
<dbReference type="Pfam" id="PF04972">
    <property type="entry name" value="BON"/>
    <property type="match status" value="1"/>
</dbReference>
<evidence type="ECO:0000313" key="5">
    <source>
        <dbReference type="EMBL" id="MFD1052213.1"/>
    </source>
</evidence>
<evidence type="ECO:0000259" key="4">
    <source>
        <dbReference type="PROSITE" id="PS51371"/>
    </source>
</evidence>
<evidence type="ECO:0000256" key="1">
    <source>
        <dbReference type="PROSITE-ProRule" id="PRU00703"/>
    </source>
</evidence>
<comment type="caution">
    <text evidence="5">The sequence shown here is derived from an EMBL/GenBank/DDBJ whole genome shotgun (WGS) entry which is preliminary data.</text>
</comment>
<feature type="non-terminal residue" evidence="5">
    <location>
        <position position="1"/>
    </location>
</feature>
<feature type="region of interest" description="Disordered" evidence="2">
    <location>
        <begin position="117"/>
        <end position="140"/>
    </location>
</feature>
<dbReference type="SUPFAM" id="SSF54631">
    <property type="entry name" value="CBS-domain pair"/>
    <property type="match status" value="1"/>
</dbReference>
<dbReference type="Gene3D" id="3.30.1340.30">
    <property type="match status" value="1"/>
</dbReference>
<dbReference type="Gene3D" id="3.90.1280.20">
    <property type="match status" value="1"/>
</dbReference>
<dbReference type="PROSITE" id="PS51371">
    <property type="entry name" value="CBS"/>
    <property type="match status" value="1"/>
</dbReference>
<evidence type="ECO:0000256" key="2">
    <source>
        <dbReference type="SAM" id="MobiDB-lite"/>
    </source>
</evidence>